<evidence type="ECO:0000313" key="3">
    <source>
        <dbReference type="Proteomes" id="UP001595621"/>
    </source>
</evidence>
<feature type="signal peptide" evidence="1">
    <location>
        <begin position="1"/>
        <end position="21"/>
    </location>
</feature>
<dbReference type="Proteomes" id="UP001595621">
    <property type="component" value="Unassembled WGS sequence"/>
</dbReference>
<organism evidence="2 3">
    <name type="scientific">Shewanella submarina</name>
    <dbReference type="NCBI Taxonomy" id="2016376"/>
    <lineage>
        <taxon>Bacteria</taxon>
        <taxon>Pseudomonadati</taxon>
        <taxon>Pseudomonadota</taxon>
        <taxon>Gammaproteobacteria</taxon>
        <taxon>Alteromonadales</taxon>
        <taxon>Shewanellaceae</taxon>
        <taxon>Shewanella</taxon>
    </lineage>
</organism>
<feature type="chain" id="PRO_5045416224" description="Curlin" evidence="1">
    <location>
        <begin position="22"/>
        <end position="634"/>
    </location>
</feature>
<gene>
    <name evidence="2" type="ORF">ACFOE0_02105</name>
</gene>
<keyword evidence="1" id="KW-0732">Signal</keyword>
<comment type="caution">
    <text evidence="2">The sequence shown here is derived from an EMBL/GenBank/DDBJ whole genome shotgun (WGS) entry which is preliminary data.</text>
</comment>
<reference evidence="3" key="1">
    <citation type="journal article" date="2019" name="Int. J. Syst. Evol. Microbiol.">
        <title>The Global Catalogue of Microorganisms (GCM) 10K type strain sequencing project: providing services to taxonomists for standard genome sequencing and annotation.</title>
        <authorList>
            <consortium name="The Broad Institute Genomics Platform"/>
            <consortium name="The Broad Institute Genome Sequencing Center for Infectious Disease"/>
            <person name="Wu L."/>
            <person name="Ma J."/>
        </authorList>
    </citation>
    <scope>NUCLEOTIDE SEQUENCE [LARGE SCALE GENOMIC DNA]</scope>
    <source>
        <strain evidence="3">KCTC 52277</strain>
    </source>
</reference>
<protein>
    <recommendedName>
        <fullName evidence="4">Curlin</fullName>
    </recommendedName>
</protein>
<dbReference type="EMBL" id="JBHRTD010000001">
    <property type="protein sequence ID" value="MFC3136984.1"/>
    <property type="molecule type" value="Genomic_DNA"/>
</dbReference>
<evidence type="ECO:0000313" key="2">
    <source>
        <dbReference type="EMBL" id="MFC3136984.1"/>
    </source>
</evidence>
<name>A0ABV7G660_9GAMM</name>
<proteinExistence type="predicted"/>
<accession>A0ABV7G660</accession>
<keyword evidence="3" id="KW-1185">Reference proteome</keyword>
<sequence length="634" mass="66758">MRYSKIAILVTAVLSSSAAVAKSTDNTADIDQFGNHNTAEIIQQGDSVWNNAEIVQNSIATSAENKNTAKITQELTGAANNGAFAKITQTAAEGSEADITQENNVGTSRAIIDSTGANNDADIIQKNNFKVNATANITQAMGENEAYIEQRNADNAQSNIYQNGTGDKADIVNVGSDYSDATVTQDGNGLDQNTAKIEQTRADHAWADVTQTGDGNYALVVQDTKNYNASAGPDARYTNTVDIAQDGDNDASVYQYATNNNVDLEQFGTSTATITQNDTGNSVDSKQFAGSNVLTVTQSGNAGDVVTEQTQNAGTANSITISQHAASNGTFAKVIQTDGGNTATIDQYGSEQWAELTQSMGNTADVEQSGQNQTANLMQSGSGDTVFITQKVGGASEADGNFVKVIQLESSVENTIDITQDGMGNKAGAATENGIGSSITIVQDGNNNEITGKGQLGDDTYGHNIYGEGIGASTNGGNNSVDIYQDGNSNRVFAHASVNNSIIEIDQTGNGHFAQVNNFNGNGGESDMVNVDIKQYDVDQNAYVNFHGDRADIDIEQWGGNNTADVEFWGNDIQVDINQSGYLNTAVVDMDMESHATWNQVTINQGDTNNTANVYMSGSHNTATITQGVFGPSS</sequence>
<evidence type="ECO:0000256" key="1">
    <source>
        <dbReference type="SAM" id="SignalP"/>
    </source>
</evidence>
<dbReference type="RefSeq" id="WP_248937300.1">
    <property type="nucleotide sequence ID" value="NZ_JAKILF010000008.1"/>
</dbReference>
<evidence type="ECO:0008006" key="4">
    <source>
        <dbReference type="Google" id="ProtNLM"/>
    </source>
</evidence>